<dbReference type="OrthoDB" id="9800962at2"/>
<sequence length="163" mass="17822">MNLEFRAPPINDLDKLMEIENAGFTPEEAATSDSMAERIGKISDTFVVAEAAGMIVGYIVGPASDERYIDDGLFDQVTTNQPADRYIAVLSLAVHPQFRSNGVGSQLLSQLASVGQQQGREAITLTCLEELIPFYEANGYVNEGVSAFEHAGETWFNMVKELK</sequence>
<dbReference type="EMBL" id="CP018906">
    <property type="protein sequence ID" value="AQW21362.1"/>
    <property type="molecule type" value="Genomic_DNA"/>
</dbReference>
<evidence type="ECO:0000313" key="5">
    <source>
        <dbReference type="Proteomes" id="UP000030361"/>
    </source>
</evidence>
<dbReference type="AlphaFoldDB" id="A0A1S6QIC3"/>
<dbReference type="GO" id="GO:0008080">
    <property type="term" value="F:N-acetyltransferase activity"/>
    <property type="evidence" value="ECO:0007669"/>
    <property type="project" value="UniProtKB-ARBA"/>
</dbReference>
<dbReference type="PROSITE" id="PS51186">
    <property type="entry name" value="GNAT"/>
    <property type="match status" value="1"/>
</dbReference>
<feature type="domain" description="N-acetyltransferase" evidence="3">
    <location>
        <begin position="3"/>
        <end position="163"/>
    </location>
</feature>
<dbReference type="SUPFAM" id="SSF55729">
    <property type="entry name" value="Acyl-CoA N-acyltransferases (Nat)"/>
    <property type="match status" value="1"/>
</dbReference>
<accession>A0A1S6QIC3</accession>
<dbReference type="InterPro" id="IPR000182">
    <property type="entry name" value="GNAT_dom"/>
</dbReference>
<proteinExistence type="predicted"/>
<dbReference type="InterPro" id="IPR051635">
    <property type="entry name" value="SNAT-like"/>
</dbReference>
<dbReference type="Gene3D" id="3.40.630.30">
    <property type="match status" value="1"/>
</dbReference>
<dbReference type="PANTHER" id="PTHR10908:SF0">
    <property type="entry name" value="SEROTONIN N-ACETYLTRANSFERASE"/>
    <property type="match status" value="1"/>
</dbReference>
<dbReference type="KEGG" id="lcu:PL11_005165"/>
<dbReference type="InterPro" id="IPR016181">
    <property type="entry name" value="Acyl_CoA_acyltransferase"/>
</dbReference>
<gene>
    <name evidence="4" type="ORF">PL11_005165</name>
</gene>
<reference evidence="4 5" key="1">
    <citation type="journal article" date="2015" name="Genome Announc.">
        <title>Genome Sequence of Lactobacillus curieae CCTCC M 2011381T, a Novel Producer of Gamma-aminobutyric Acid.</title>
        <authorList>
            <person name="Wang Y."/>
            <person name="Wang Y."/>
            <person name="Lang C."/>
            <person name="Wei D."/>
            <person name="Xu P."/>
            <person name="Xie J."/>
        </authorList>
    </citation>
    <scope>NUCLEOTIDE SEQUENCE [LARGE SCALE GENOMIC DNA]</scope>
    <source>
        <strain evidence="4 5">CCTCC M 2011381</strain>
    </source>
</reference>
<dbReference type="Proteomes" id="UP000030361">
    <property type="component" value="Chromosome"/>
</dbReference>
<dbReference type="PANTHER" id="PTHR10908">
    <property type="entry name" value="SEROTONIN N-ACETYLTRANSFERASE"/>
    <property type="match status" value="1"/>
</dbReference>
<evidence type="ECO:0000259" key="3">
    <source>
        <dbReference type="PROSITE" id="PS51186"/>
    </source>
</evidence>
<dbReference type="Pfam" id="PF13673">
    <property type="entry name" value="Acetyltransf_10"/>
    <property type="match status" value="1"/>
</dbReference>
<organism evidence="4 5">
    <name type="scientific">Lentilactobacillus curieae</name>
    <dbReference type="NCBI Taxonomy" id="1138822"/>
    <lineage>
        <taxon>Bacteria</taxon>
        <taxon>Bacillati</taxon>
        <taxon>Bacillota</taxon>
        <taxon>Bacilli</taxon>
        <taxon>Lactobacillales</taxon>
        <taxon>Lactobacillaceae</taxon>
        <taxon>Lentilactobacillus</taxon>
    </lineage>
</organism>
<dbReference type="eggNOG" id="COG0456">
    <property type="taxonomic scope" value="Bacteria"/>
</dbReference>
<keyword evidence="2" id="KW-0012">Acyltransferase</keyword>
<evidence type="ECO:0000256" key="1">
    <source>
        <dbReference type="ARBA" id="ARBA00022679"/>
    </source>
</evidence>
<dbReference type="CDD" id="cd04301">
    <property type="entry name" value="NAT_SF"/>
    <property type="match status" value="1"/>
</dbReference>
<keyword evidence="5" id="KW-1185">Reference proteome</keyword>
<name>A0A1S6QIC3_9LACO</name>
<dbReference type="RefSeq" id="WP_035167812.1">
    <property type="nucleotide sequence ID" value="NZ_CP018906.1"/>
</dbReference>
<protein>
    <submittedName>
        <fullName evidence="4">N-acetyltransferase</fullName>
    </submittedName>
</protein>
<keyword evidence="1 4" id="KW-0808">Transferase</keyword>
<evidence type="ECO:0000256" key="2">
    <source>
        <dbReference type="ARBA" id="ARBA00023315"/>
    </source>
</evidence>
<evidence type="ECO:0000313" key="4">
    <source>
        <dbReference type="EMBL" id="AQW21362.1"/>
    </source>
</evidence>